<dbReference type="SUPFAM" id="SSF46785">
    <property type="entry name" value="Winged helix' DNA-binding domain"/>
    <property type="match status" value="1"/>
</dbReference>
<feature type="binding site" evidence="7">
    <location>
        <position position="98"/>
    </location>
    <ligand>
        <name>Zn(2+)</name>
        <dbReference type="ChEBI" id="CHEBI:29105"/>
    </ligand>
</feature>
<keyword evidence="8" id="KW-0408">Iron</keyword>
<comment type="cofactor">
    <cofactor evidence="7">
        <name>Zn(2+)</name>
        <dbReference type="ChEBI" id="CHEBI:29105"/>
    </cofactor>
    <text evidence="7">Binds 1 zinc ion per subunit.</text>
</comment>
<dbReference type="Proteomes" id="UP000287502">
    <property type="component" value="Chromosome"/>
</dbReference>
<evidence type="ECO:0000256" key="5">
    <source>
        <dbReference type="ARBA" id="ARBA00023125"/>
    </source>
</evidence>
<evidence type="ECO:0000256" key="2">
    <source>
        <dbReference type="ARBA" id="ARBA00022491"/>
    </source>
</evidence>
<dbReference type="InterPro" id="IPR036390">
    <property type="entry name" value="WH_DNA-bd_sf"/>
</dbReference>
<gene>
    <name evidence="9" type="ORF">EP073_01890</name>
</gene>
<comment type="cofactor">
    <cofactor evidence="8">
        <name>Mn(2+)</name>
        <dbReference type="ChEBI" id="CHEBI:29035"/>
    </cofactor>
    <cofactor evidence="8">
        <name>Fe(2+)</name>
        <dbReference type="ChEBI" id="CHEBI:29033"/>
    </cofactor>
    <text evidence="8">Binds 1 Mn(2+) or Fe(2+) ion per subunit.</text>
</comment>
<keyword evidence="3 7" id="KW-0862">Zinc</keyword>
<feature type="binding site" evidence="7">
    <location>
        <position position="138"/>
    </location>
    <ligand>
        <name>Zn(2+)</name>
        <dbReference type="ChEBI" id="CHEBI:29105"/>
    </ligand>
</feature>
<dbReference type="InterPro" id="IPR043135">
    <property type="entry name" value="Fur_C"/>
</dbReference>
<dbReference type="KEGG" id="gtl:EP073_01890"/>
<evidence type="ECO:0000256" key="8">
    <source>
        <dbReference type="PIRSR" id="PIRSR602481-2"/>
    </source>
</evidence>
<evidence type="ECO:0000313" key="9">
    <source>
        <dbReference type="EMBL" id="QAR32190.1"/>
    </source>
</evidence>
<evidence type="ECO:0000313" key="10">
    <source>
        <dbReference type="Proteomes" id="UP000287502"/>
    </source>
</evidence>
<dbReference type="OrthoDB" id="8659436at2"/>
<dbReference type="GO" id="GO:1900376">
    <property type="term" value="P:regulation of secondary metabolite biosynthetic process"/>
    <property type="evidence" value="ECO:0007669"/>
    <property type="project" value="TreeGrafter"/>
</dbReference>
<accession>A0A410JVF4</accession>
<evidence type="ECO:0000256" key="1">
    <source>
        <dbReference type="ARBA" id="ARBA00007957"/>
    </source>
</evidence>
<dbReference type="RefSeq" id="WP_128465477.1">
    <property type="nucleotide sequence ID" value="NZ_CP035108.1"/>
</dbReference>
<evidence type="ECO:0000256" key="7">
    <source>
        <dbReference type="PIRSR" id="PIRSR602481-1"/>
    </source>
</evidence>
<dbReference type="InterPro" id="IPR036388">
    <property type="entry name" value="WH-like_DNA-bd_sf"/>
</dbReference>
<dbReference type="CDD" id="cd07153">
    <property type="entry name" value="Fur_like"/>
    <property type="match status" value="1"/>
</dbReference>
<feature type="binding site" evidence="8">
    <location>
        <position position="110"/>
    </location>
    <ligand>
        <name>Fe cation</name>
        <dbReference type="ChEBI" id="CHEBI:24875"/>
    </ligand>
</feature>
<dbReference type="PANTHER" id="PTHR33202:SF22">
    <property type="entry name" value="HYDROGEN PEROXIDE SENSITIVE REPRESSOR"/>
    <property type="match status" value="1"/>
</dbReference>
<dbReference type="Gene3D" id="3.30.1490.190">
    <property type="match status" value="1"/>
</dbReference>
<feature type="binding site" evidence="7">
    <location>
        <position position="135"/>
    </location>
    <ligand>
        <name>Zn(2+)</name>
        <dbReference type="ChEBI" id="CHEBI:29105"/>
    </ligand>
</feature>
<keyword evidence="10" id="KW-1185">Reference proteome</keyword>
<dbReference type="InterPro" id="IPR002481">
    <property type="entry name" value="FUR"/>
</dbReference>
<dbReference type="Gene3D" id="1.10.10.10">
    <property type="entry name" value="Winged helix-like DNA-binding domain superfamily/Winged helix DNA-binding domain"/>
    <property type="match status" value="1"/>
</dbReference>
<dbReference type="EMBL" id="CP035108">
    <property type="protein sequence ID" value="QAR32190.1"/>
    <property type="molecule type" value="Genomic_DNA"/>
</dbReference>
<reference evidence="9 10" key="1">
    <citation type="submission" date="2019-01" db="EMBL/GenBank/DDBJ databases">
        <title>Geovibrio thiophilus DSM 11263, complete genome.</title>
        <authorList>
            <person name="Spring S."/>
            <person name="Bunk B."/>
            <person name="Sproer C."/>
        </authorList>
    </citation>
    <scope>NUCLEOTIDE SEQUENCE [LARGE SCALE GENOMIC DNA]</scope>
    <source>
        <strain evidence="9 10">DSM 11263</strain>
    </source>
</reference>
<protein>
    <submittedName>
        <fullName evidence="9">Transcriptional repressor</fullName>
    </submittedName>
</protein>
<evidence type="ECO:0000256" key="3">
    <source>
        <dbReference type="ARBA" id="ARBA00022833"/>
    </source>
</evidence>
<keyword evidence="4" id="KW-0805">Transcription regulation</keyword>
<comment type="similarity">
    <text evidence="1">Belongs to the Fur family.</text>
</comment>
<dbReference type="GO" id="GO:0045892">
    <property type="term" value="P:negative regulation of DNA-templated transcription"/>
    <property type="evidence" value="ECO:0007669"/>
    <property type="project" value="TreeGrafter"/>
</dbReference>
<dbReference type="PANTHER" id="PTHR33202">
    <property type="entry name" value="ZINC UPTAKE REGULATION PROTEIN"/>
    <property type="match status" value="1"/>
</dbReference>
<dbReference type="GO" id="GO:0003700">
    <property type="term" value="F:DNA-binding transcription factor activity"/>
    <property type="evidence" value="ECO:0007669"/>
    <property type="project" value="InterPro"/>
</dbReference>
<organism evidence="9 10">
    <name type="scientific">Geovibrio thiophilus</name>
    <dbReference type="NCBI Taxonomy" id="139438"/>
    <lineage>
        <taxon>Bacteria</taxon>
        <taxon>Pseudomonadati</taxon>
        <taxon>Deferribacterota</taxon>
        <taxon>Deferribacteres</taxon>
        <taxon>Deferribacterales</taxon>
        <taxon>Geovibrionaceae</taxon>
        <taxon>Geovibrio</taxon>
    </lineage>
</organism>
<evidence type="ECO:0000256" key="6">
    <source>
        <dbReference type="ARBA" id="ARBA00023163"/>
    </source>
</evidence>
<keyword evidence="5" id="KW-0238">DNA-binding</keyword>
<dbReference type="GO" id="GO:0008270">
    <property type="term" value="F:zinc ion binding"/>
    <property type="evidence" value="ECO:0007669"/>
    <property type="project" value="TreeGrafter"/>
</dbReference>
<sequence>MSVCVASDLLRSKKLKITERRELILSLILASERPVSAKDLHELATEKGNVDLVTVYRVISLLLEKGLIREITGDSGTSFYEKACEHNPVHPHFHCCECGQVYCLEPLTFEEGLILGRVGKGFRISSVSLDIKGVCEKCASLQ</sequence>
<name>A0A410JVF4_9BACT</name>
<feature type="binding site" evidence="7">
    <location>
        <position position="95"/>
    </location>
    <ligand>
        <name>Zn(2+)</name>
        <dbReference type="ChEBI" id="CHEBI:29105"/>
    </ligand>
</feature>
<dbReference type="Pfam" id="PF01475">
    <property type="entry name" value="FUR"/>
    <property type="match status" value="1"/>
</dbReference>
<dbReference type="AlphaFoldDB" id="A0A410JVF4"/>
<keyword evidence="7" id="KW-0479">Metal-binding</keyword>
<keyword evidence="6" id="KW-0804">Transcription</keyword>
<keyword evidence="2" id="KW-0678">Repressor</keyword>
<proteinExistence type="inferred from homology"/>
<dbReference type="GO" id="GO:0000976">
    <property type="term" value="F:transcription cis-regulatory region binding"/>
    <property type="evidence" value="ECO:0007669"/>
    <property type="project" value="TreeGrafter"/>
</dbReference>
<evidence type="ECO:0000256" key="4">
    <source>
        <dbReference type="ARBA" id="ARBA00023015"/>
    </source>
</evidence>